<proteinExistence type="predicted"/>
<sequence length="458" mass="51995">MRKPMKIMAAWLVGWLILFVTMMEVSASEEYKPNPVPYLKAGYVTGNLQQDIRIADQLITWQLEHGGWNKNAEETFISRPWNGEEDKSTWKNASGEPLGTIDNNATNDEILFLAMIYKETGEVRYKDAAVRGIDFLLKMQYETGGWPQVFPASGGYSDHATFNDSAMIRTMNVLRLYAEQQYPFNSDITDKERIRYAKEALGKGLDFILKSQIVVDGYPTAWCAQHDPYTYEPVKARDYEHPSISGAESAAIVNYLISIPNPTEEVKKSIVGAIRWFDKVKLDGFTYVSGDPKGAYFYYNPDSVTWYRFYDIETFEPIFSGRDGVIHHNIHQIEKERRDGYRWAGDWGNDLLKKIKELSYFKDVSYQLDVDRFSLLQQKQENRGEQITGTTDAEMSQPDSVSIALDAEDVLADTDGETSGSKRGTGIWRWLYPVFTAGLGGILFGLGAAFGKGKFRGK</sequence>
<dbReference type="GO" id="GO:0030570">
    <property type="term" value="F:pectate lyase activity"/>
    <property type="evidence" value="ECO:0007669"/>
    <property type="project" value="UniProtKB-EC"/>
</dbReference>
<gene>
    <name evidence="2" type="primary">pelA</name>
    <name evidence="2" type="ORF">ACFPXP_22150</name>
</gene>
<keyword evidence="1" id="KW-0472">Membrane</keyword>
<keyword evidence="1" id="KW-0812">Transmembrane</keyword>
<dbReference type="Pfam" id="PF09492">
    <property type="entry name" value="Pec_lyase"/>
    <property type="match status" value="1"/>
</dbReference>
<keyword evidence="2" id="KW-0456">Lyase</keyword>
<name>A0ABW1IVS9_9BACL</name>
<evidence type="ECO:0000256" key="1">
    <source>
        <dbReference type="SAM" id="Phobius"/>
    </source>
</evidence>
<dbReference type="SUPFAM" id="SSF81853">
    <property type="entry name" value="Family 10 polysaccharide lyase"/>
    <property type="match status" value="1"/>
</dbReference>
<accession>A0ABW1IVS9</accession>
<organism evidence="2 3">
    <name type="scientific">Marinicrinis lubricantis</name>
    <dbReference type="NCBI Taxonomy" id="2086470"/>
    <lineage>
        <taxon>Bacteria</taxon>
        <taxon>Bacillati</taxon>
        <taxon>Bacillota</taxon>
        <taxon>Bacilli</taxon>
        <taxon>Bacillales</taxon>
        <taxon>Paenibacillaceae</taxon>
    </lineage>
</organism>
<dbReference type="InterPro" id="IPR012669">
    <property type="entry name" value="Pectate_lyase"/>
</dbReference>
<dbReference type="EC" id="4.2.2.2" evidence="2"/>
<comment type="caution">
    <text evidence="2">The sequence shown here is derived from an EMBL/GenBank/DDBJ whole genome shotgun (WGS) entry which is preliminary data.</text>
</comment>
<evidence type="ECO:0000313" key="3">
    <source>
        <dbReference type="Proteomes" id="UP001596250"/>
    </source>
</evidence>
<keyword evidence="1" id="KW-1133">Transmembrane helix</keyword>
<feature type="transmembrane region" description="Helical" evidence="1">
    <location>
        <begin position="430"/>
        <end position="450"/>
    </location>
</feature>
<reference evidence="3" key="1">
    <citation type="journal article" date="2019" name="Int. J. Syst. Evol. Microbiol.">
        <title>The Global Catalogue of Microorganisms (GCM) 10K type strain sequencing project: providing services to taxonomists for standard genome sequencing and annotation.</title>
        <authorList>
            <consortium name="The Broad Institute Genomics Platform"/>
            <consortium name="The Broad Institute Genome Sequencing Center for Infectious Disease"/>
            <person name="Wu L."/>
            <person name="Ma J."/>
        </authorList>
    </citation>
    <scope>NUCLEOTIDE SEQUENCE [LARGE SCALE GENOMIC DNA]</scope>
    <source>
        <strain evidence="3">CCM 8749</strain>
    </source>
</reference>
<dbReference type="EMBL" id="JBHSQV010000187">
    <property type="protein sequence ID" value="MFC5989116.1"/>
    <property type="molecule type" value="Genomic_DNA"/>
</dbReference>
<dbReference type="Gene3D" id="1.50.10.20">
    <property type="match status" value="1"/>
</dbReference>
<dbReference type="RefSeq" id="WP_379896678.1">
    <property type="nucleotide sequence ID" value="NZ_CBCSCT010000002.1"/>
</dbReference>
<evidence type="ECO:0000313" key="2">
    <source>
        <dbReference type="EMBL" id="MFC5989116.1"/>
    </source>
</evidence>
<dbReference type="Proteomes" id="UP001596250">
    <property type="component" value="Unassembled WGS sequence"/>
</dbReference>
<keyword evidence="3" id="KW-1185">Reference proteome</keyword>
<protein>
    <submittedName>
        <fullName evidence="2">Pectate lyase</fullName>
        <ecNumber evidence="2">4.2.2.2</ecNumber>
    </submittedName>
</protein>
<dbReference type="NCBIfam" id="TIGR02474">
    <property type="entry name" value="pec_lyase"/>
    <property type="match status" value="1"/>
</dbReference>